<evidence type="ECO:0000256" key="9">
    <source>
        <dbReference type="ARBA" id="ARBA00044899"/>
    </source>
</evidence>
<comment type="catalytic activity">
    <reaction evidence="13">
        <text>L-alanyl-L-lysine(out) = L-alanyl-L-lysine(in)</text>
        <dbReference type="Rhea" id="RHEA:79415"/>
        <dbReference type="ChEBI" id="CHEBI:192470"/>
    </reaction>
</comment>
<evidence type="ECO:0000256" key="6">
    <source>
        <dbReference type="ARBA" id="ARBA00044891"/>
    </source>
</evidence>
<dbReference type="OrthoDB" id="424834at2759"/>
<evidence type="ECO:0000256" key="11">
    <source>
        <dbReference type="ARBA" id="ARBA00044903"/>
    </source>
</evidence>
<feature type="transmembrane region" description="Helical" evidence="19">
    <location>
        <begin position="36"/>
        <end position="59"/>
    </location>
</feature>
<dbReference type="GO" id="GO:0016020">
    <property type="term" value="C:membrane"/>
    <property type="evidence" value="ECO:0007669"/>
    <property type="project" value="UniProtKB-SubCell"/>
</dbReference>
<feature type="transmembrane region" description="Helical" evidence="19">
    <location>
        <begin position="314"/>
        <end position="336"/>
    </location>
</feature>
<comment type="catalytic activity">
    <reaction evidence="4">
        <text>L-alpha-aminoacyl-L-arginine(out) = L-alpha-aminoacyl-L-arginine(in)</text>
        <dbReference type="Rhea" id="RHEA:79367"/>
        <dbReference type="ChEBI" id="CHEBI:229968"/>
    </reaction>
</comment>
<evidence type="ECO:0000256" key="2">
    <source>
        <dbReference type="ARBA" id="ARBA00044876"/>
    </source>
</evidence>
<feature type="transmembrane region" description="Helical" evidence="19">
    <location>
        <begin position="286"/>
        <end position="307"/>
    </location>
</feature>
<feature type="transmembrane region" description="Helical" evidence="19">
    <location>
        <begin position="194"/>
        <end position="221"/>
    </location>
</feature>
<evidence type="ECO:0000313" key="22">
    <source>
        <dbReference type="EMBL" id="OMJ22028.1"/>
    </source>
</evidence>
<comment type="subcellular location">
    <subcellularLocation>
        <location evidence="1">Membrane</location>
        <topology evidence="1">Multi-pass membrane protein</topology>
    </subcellularLocation>
</comment>
<evidence type="ECO:0000256" key="1">
    <source>
        <dbReference type="ARBA" id="ARBA00004141"/>
    </source>
</evidence>
<organism evidence="21 23">
    <name type="scientific">Smittium culicis</name>
    <dbReference type="NCBI Taxonomy" id="133412"/>
    <lineage>
        <taxon>Eukaryota</taxon>
        <taxon>Fungi</taxon>
        <taxon>Fungi incertae sedis</taxon>
        <taxon>Zoopagomycota</taxon>
        <taxon>Kickxellomycotina</taxon>
        <taxon>Harpellomycetes</taxon>
        <taxon>Harpellales</taxon>
        <taxon>Legeriomycetaceae</taxon>
        <taxon>Smittium</taxon>
    </lineage>
</organism>
<dbReference type="SUPFAM" id="SSF103473">
    <property type="entry name" value="MFS general substrate transporter"/>
    <property type="match status" value="1"/>
</dbReference>
<dbReference type="InterPro" id="IPR052187">
    <property type="entry name" value="MFSD1"/>
</dbReference>
<protein>
    <recommendedName>
        <fullName evidence="15">Lysosomal dipeptide transporter MFSD1</fullName>
    </recommendedName>
    <alternativeName>
        <fullName evidence="16">Major facilitator superfamily domain-containing protein 1</fullName>
    </alternativeName>
</protein>
<dbReference type="EMBL" id="LSSN01000857">
    <property type="protein sequence ID" value="OMJ22028.1"/>
    <property type="molecule type" value="Genomic_DNA"/>
</dbReference>
<comment type="catalytic activity">
    <reaction evidence="6">
        <text>L-lysyl-L-alpha-amino acid(out) = L-lysyl-L-alpha-amino acid(in)</text>
        <dbReference type="Rhea" id="RHEA:79387"/>
        <dbReference type="ChEBI" id="CHEBI:229965"/>
    </reaction>
</comment>
<dbReference type="AlphaFoldDB" id="A0A1R1X8T0"/>
<keyword evidence="19" id="KW-1133">Transmembrane helix</keyword>
<accession>A0A1R1X8T0</accession>
<comment type="catalytic activity">
    <reaction evidence="2">
        <text>L-lysyl-L-alanine(out) = L-lysyl-L-alanine(in)</text>
        <dbReference type="Rhea" id="RHEA:79399"/>
        <dbReference type="ChEBI" id="CHEBI:229954"/>
    </reaction>
</comment>
<reference evidence="21 23" key="1">
    <citation type="submission" date="2017-01" db="EMBL/GenBank/DDBJ databases">
        <authorList>
            <person name="Mah S.A."/>
            <person name="Swanson W.J."/>
            <person name="Moy G.W."/>
            <person name="Vacquier V.D."/>
        </authorList>
    </citation>
    <scope>NUCLEOTIDE SEQUENCE [LARGE SCALE GENOMIC DNA]</scope>
    <source>
        <strain evidence="21 23">GSMNP</strain>
    </source>
</reference>
<evidence type="ECO:0000256" key="19">
    <source>
        <dbReference type="SAM" id="Phobius"/>
    </source>
</evidence>
<dbReference type="PANTHER" id="PTHR23512:SF12">
    <property type="entry name" value="TRANSPORTER, PUTATIVE (AFU_ORTHOLOGUE AFUA_4G00260)-RELATED"/>
    <property type="match status" value="1"/>
</dbReference>
<evidence type="ECO:0000313" key="23">
    <source>
        <dbReference type="Proteomes" id="UP000187283"/>
    </source>
</evidence>
<evidence type="ECO:0000256" key="12">
    <source>
        <dbReference type="ARBA" id="ARBA00044912"/>
    </source>
</evidence>
<evidence type="ECO:0000256" key="4">
    <source>
        <dbReference type="ARBA" id="ARBA00044881"/>
    </source>
</evidence>
<feature type="transmembrane region" description="Helical" evidence="19">
    <location>
        <begin position="137"/>
        <end position="158"/>
    </location>
</feature>
<feature type="transmembrane region" description="Helical" evidence="19">
    <location>
        <begin position="406"/>
        <end position="427"/>
    </location>
</feature>
<comment type="catalytic activity">
    <reaction evidence="10">
        <text>L-lysyl-L-lysine(out) = L-lysyl-L-lysine(in)</text>
        <dbReference type="Rhea" id="RHEA:79403"/>
        <dbReference type="ChEBI" id="CHEBI:229956"/>
    </reaction>
</comment>
<evidence type="ECO:0000256" key="7">
    <source>
        <dbReference type="ARBA" id="ARBA00044893"/>
    </source>
</evidence>
<comment type="catalytic activity">
    <reaction evidence="12">
        <text>L-histidyl-L-alpha-amino acid(out) = L-histidyl-L-alpha-amino acid(in)</text>
        <dbReference type="Rhea" id="RHEA:79379"/>
        <dbReference type="ChEBI" id="CHEBI:229964"/>
    </reaction>
</comment>
<dbReference type="Gene3D" id="1.20.1250.20">
    <property type="entry name" value="MFS general substrate transporter like domains"/>
    <property type="match status" value="2"/>
</dbReference>
<dbReference type="PANTHER" id="PTHR23512">
    <property type="entry name" value="MAJOR FACILITATOR SUPERFAMILY DOMAIN-CONTAINING PROTEIN 1"/>
    <property type="match status" value="1"/>
</dbReference>
<feature type="transmembrane region" description="Helical" evidence="19">
    <location>
        <begin position="242"/>
        <end position="266"/>
    </location>
</feature>
<feature type="transmembrane region" description="Helical" evidence="19">
    <location>
        <begin position="378"/>
        <end position="394"/>
    </location>
</feature>
<evidence type="ECO:0000259" key="20">
    <source>
        <dbReference type="PROSITE" id="PS50850"/>
    </source>
</evidence>
<dbReference type="InterPro" id="IPR020846">
    <property type="entry name" value="MFS_dom"/>
</dbReference>
<comment type="caution">
    <text evidence="21">The sequence shown here is derived from an EMBL/GenBank/DDBJ whole genome shotgun (WGS) entry which is preliminary data.</text>
</comment>
<evidence type="ECO:0000256" key="14">
    <source>
        <dbReference type="ARBA" id="ARBA00044924"/>
    </source>
</evidence>
<dbReference type="Proteomes" id="UP000187283">
    <property type="component" value="Unassembled WGS sequence"/>
</dbReference>
<comment type="catalytic activity">
    <reaction evidence="3">
        <text>L-histidyl-glycine(out) = L-histidyl-glycine(in)</text>
        <dbReference type="Rhea" id="RHEA:79395"/>
        <dbReference type="ChEBI" id="CHEBI:229957"/>
    </reaction>
</comment>
<comment type="subunit">
    <text evidence="18">Homodimer. Interacts with lysosomal protein GLMP (via lumenal domain); the interaction starts while both proteins are still in the endoplasmic reticulum and is required for stabilization of MFSD1 in lysosomes but has no direct effect on its targeting to lysosomes or transporter activity.</text>
</comment>
<evidence type="ECO:0000256" key="18">
    <source>
        <dbReference type="ARBA" id="ARBA00046376"/>
    </source>
</evidence>
<dbReference type="STRING" id="133412.A0A1R1X8T0"/>
<comment type="catalytic activity">
    <reaction evidence="9">
        <text>L-arginyl-L-alpha-amino acid(out) = L-arginyl-L-alpha-amino acid(in)</text>
        <dbReference type="Rhea" id="RHEA:79371"/>
        <dbReference type="ChEBI" id="CHEBI:84315"/>
    </reaction>
</comment>
<dbReference type="InterPro" id="IPR011701">
    <property type="entry name" value="MFS"/>
</dbReference>
<sequence length="496" mass="54292">MYSKTGEHCNSESSVNTNNEKTGMDIKLELPRKYKILILVIVCMMSFGANFSGVSFGYLKSRIISKLNISNTKYGVLQSSSKLMNTIMPFVAGLYLDSHGSAWSVLAVTTTILLGTSLVAISSSINSYGMMVVGRLIYGIGSGAIVSIQQAILAQFFAGGSVSVAIGIQLSTFRLSSFLGTVLVVPFADLTGSITYSFVLASGFCALSSLLSLVYCLIVKTEKIAQALPTKKSKGRFKWKKLLYFPAIFWLIMLSQTFLGALWTSFLGFNADLIKVKFNIADATAAYIASVSQIVPILCPFILGFAMDYFGKRMCFYIASAVLLVISFCLLNYTFVHPLLSMVIFSFSLAIGPIANITALPLILPVDYISTALGLKRSLASIVTALLDLLSGYIQDRTPGKNYDRVLLMFIVLSGLTVVIIAFNISYDRMKLGGILDASKKRRLEHMNEMKNENTNTMHTGYAQNLKKTKKINIMSIAVSLIALVLSWVLFIILNF</sequence>
<keyword evidence="19" id="KW-0472">Membrane</keyword>
<evidence type="ECO:0000256" key="13">
    <source>
        <dbReference type="ARBA" id="ARBA00044919"/>
    </source>
</evidence>
<feature type="transmembrane region" description="Helical" evidence="19">
    <location>
        <begin position="342"/>
        <end position="366"/>
    </location>
</feature>
<comment type="catalytic activity">
    <reaction evidence="14">
        <text>L-lysyl-glycine(out) = L-lysyl-glycine(in)</text>
        <dbReference type="Rhea" id="RHEA:79407"/>
        <dbReference type="ChEBI" id="CHEBI:191202"/>
    </reaction>
</comment>
<feature type="domain" description="Major facilitator superfamily (MFS) profile" evidence="20">
    <location>
        <begin position="36"/>
        <end position="429"/>
    </location>
</feature>
<evidence type="ECO:0000256" key="3">
    <source>
        <dbReference type="ARBA" id="ARBA00044878"/>
    </source>
</evidence>
<comment type="function">
    <text evidence="17">Lysosomal dipeptide uniporter that selectively exports lysine, arginine or histidine-containing dipeptides with a net positive charge from the lysosome lumen into the cytosol. Could play a role in a specific type of protein O-glycosylation indirectly regulating macrophages migration and tissue invasion. Also essential for liver homeostasis.</text>
</comment>
<evidence type="ECO:0000256" key="15">
    <source>
        <dbReference type="ARBA" id="ARBA00044985"/>
    </source>
</evidence>
<dbReference type="Pfam" id="PF07690">
    <property type="entry name" value="MFS_1"/>
    <property type="match status" value="1"/>
</dbReference>
<dbReference type="EMBL" id="LSSN01004733">
    <property type="protein sequence ID" value="OMJ11025.1"/>
    <property type="molecule type" value="Genomic_DNA"/>
</dbReference>
<comment type="catalytic activity">
    <reaction evidence="5">
        <text>L-alpha-aminoacyl-L-histidine(out) = L-alpha-aminoacyl-L-histidine(in)</text>
        <dbReference type="Rhea" id="RHEA:79375"/>
        <dbReference type="ChEBI" id="CHEBI:229967"/>
    </reaction>
</comment>
<evidence type="ECO:0000256" key="5">
    <source>
        <dbReference type="ARBA" id="ARBA00044884"/>
    </source>
</evidence>
<proteinExistence type="predicted"/>
<keyword evidence="23" id="KW-1185">Reference proteome</keyword>
<comment type="catalytic activity">
    <reaction evidence="11">
        <text>L-arginyl-glycine(out) = L-arginyl-glycine(in)</text>
        <dbReference type="Rhea" id="RHEA:79391"/>
        <dbReference type="ChEBI" id="CHEBI:229955"/>
    </reaction>
</comment>
<dbReference type="PROSITE" id="PS50850">
    <property type="entry name" value="MFS"/>
    <property type="match status" value="1"/>
</dbReference>
<feature type="transmembrane region" description="Helical" evidence="19">
    <location>
        <begin position="474"/>
        <end position="494"/>
    </location>
</feature>
<keyword evidence="19" id="KW-0812">Transmembrane</keyword>
<comment type="catalytic activity">
    <reaction evidence="8">
        <text>L-aspartyl-L-lysine(out) = L-aspartyl-L-lysine(in)</text>
        <dbReference type="Rhea" id="RHEA:79411"/>
        <dbReference type="ChEBI" id="CHEBI:229953"/>
    </reaction>
</comment>
<dbReference type="InterPro" id="IPR036259">
    <property type="entry name" value="MFS_trans_sf"/>
</dbReference>
<evidence type="ECO:0000313" key="21">
    <source>
        <dbReference type="EMBL" id="OMJ11025.1"/>
    </source>
</evidence>
<dbReference type="InterPro" id="IPR008075">
    <property type="entry name" value="LIMR"/>
</dbReference>
<feature type="transmembrane region" description="Helical" evidence="19">
    <location>
        <begin position="103"/>
        <end position="125"/>
    </location>
</feature>
<name>A0A1R1X8T0_9FUNG</name>
<dbReference type="GO" id="GO:0022857">
    <property type="term" value="F:transmembrane transporter activity"/>
    <property type="evidence" value="ECO:0007669"/>
    <property type="project" value="InterPro"/>
</dbReference>
<evidence type="ECO:0000256" key="8">
    <source>
        <dbReference type="ARBA" id="ARBA00044898"/>
    </source>
</evidence>
<evidence type="ECO:0000256" key="10">
    <source>
        <dbReference type="ARBA" id="ARBA00044900"/>
    </source>
</evidence>
<gene>
    <name evidence="22" type="ORF">AYI70_g3123</name>
    <name evidence="21" type="ORF">AYI70_g9958</name>
</gene>
<evidence type="ECO:0000256" key="17">
    <source>
        <dbReference type="ARBA" id="ARBA00045709"/>
    </source>
</evidence>
<comment type="catalytic activity">
    <reaction evidence="7">
        <text>L-alpha-aminoacyl-L-lysine(out) = L-alpha-aminoacyl-L-lysine(in)</text>
        <dbReference type="Rhea" id="RHEA:79383"/>
        <dbReference type="ChEBI" id="CHEBI:229966"/>
    </reaction>
</comment>
<evidence type="ECO:0000256" key="16">
    <source>
        <dbReference type="ARBA" id="ARBA00045018"/>
    </source>
</evidence>
<dbReference type="PRINTS" id="PR01692">
    <property type="entry name" value="LIPOCALINIMR"/>
</dbReference>